<dbReference type="Gene3D" id="1.25.40.10">
    <property type="entry name" value="Tetratricopeptide repeat domain"/>
    <property type="match status" value="2"/>
</dbReference>
<accession>A0AAQ3S2H1</accession>
<keyword evidence="5" id="KW-1185">Reference proteome</keyword>
<feature type="repeat" description="PPR" evidence="3">
    <location>
        <begin position="450"/>
        <end position="484"/>
    </location>
</feature>
<dbReference type="NCBIfam" id="TIGR00756">
    <property type="entry name" value="PPR"/>
    <property type="match status" value="3"/>
</dbReference>
<dbReference type="InterPro" id="IPR002885">
    <property type="entry name" value="PPR_rpt"/>
</dbReference>
<evidence type="ECO:0000256" key="3">
    <source>
        <dbReference type="PROSITE-ProRule" id="PRU00708"/>
    </source>
</evidence>
<dbReference type="AlphaFoldDB" id="A0AAQ3S2H1"/>
<feature type="repeat" description="PPR" evidence="3">
    <location>
        <begin position="380"/>
        <end position="414"/>
    </location>
</feature>
<protein>
    <recommendedName>
        <fullName evidence="6">Pentatricopeptide repeat-containing protein</fullName>
    </recommendedName>
</protein>
<feature type="repeat" description="PPR" evidence="3">
    <location>
        <begin position="345"/>
        <end position="379"/>
    </location>
</feature>
<dbReference type="PANTHER" id="PTHR47939">
    <property type="entry name" value="MEMBRANE-ASSOCIATED SALT-INDUCIBLE PROTEIN-LIKE"/>
    <property type="match status" value="1"/>
</dbReference>
<keyword evidence="2" id="KW-0677">Repeat</keyword>
<proteinExistence type="inferred from homology"/>
<feature type="repeat" description="PPR" evidence="3">
    <location>
        <begin position="310"/>
        <end position="344"/>
    </location>
</feature>
<sequence length="491" mass="55488">MLQAAHTSSPAKIPTEGIHSPPIYDDYNESAAITEFNIQAFEIGATPTLDSSDGFDFITIVDFNADFNTSAHTECVAIEVDTIAHSNTEFTLADSYIDVAVYDFESVHHKFYVVDHIASDLLKPIAYKAPLILDEVLLLLQQSAMKNQLNAWTDWPDWLNRRKRSFNAHSEWVAIEVDTISHSNIKFKSVDSYIDITVAACFDFAVYYFESVQHKFYVVDHMCLDLIKFIADTLAIIVDSAFVIDSINPPSPDHDNVHEVVSQFLSMFYMRLVPPIYAFGQILGSLTRMKHYSITISLFKQMELKGIQSNLVILNILINCFCHLGQLPFSFSLLAKILKGGYHPNVITLNTLMKGLCLNSEVKKALTFHERVLAQGFRLDEISYGILINGLCKVGETQAAIKLLRIIEGRSWKSNVVMYACIIDSLLKHNLGKEAYNMVIKMMLNNIMPNVYIYNIMIDHLCKEGKIKEAKYVLGVMVRAFVKPDIVTLTI</sequence>
<evidence type="ECO:0000313" key="4">
    <source>
        <dbReference type="EMBL" id="WVZ15032.1"/>
    </source>
</evidence>
<dbReference type="InterPro" id="IPR011990">
    <property type="entry name" value="TPR-like_helical_dom_sf"/>
</dbReference>
<dbReference type="InterPro" id="IPR050667">
    <property type="entry name" value="PPR-containing_protein"/>
</dbReference>
<dbReference type="PROSITE" id="PS51375">
    <property type="entry name" value="PPR"/>
    <property type="match status" value="4"/>
</dbReference>
<name>A0AAQ3S2H1_VIGMU</name>
<reference evidence="4 5" key="1">
    <citation type="journal article" date="2023" name="Life. Sci Alliance">
        <title>Evolutionary insights into 3D genome organization and epigenetic landscape of Vigna mungo.</title>
        <authorList>
            <person name="Junaid A."/>
            <person name="Singh B."/>
            <person name="Bhatia S."/>
        </authorList>
    </citation>
    <scope>NUCLEOTIDE SEQUENCE [LARGE SCALE GENOMIC DNA]</scope>
    <source>
        <strain evidence="4">Urdbean</strain>
    </source>
</reference>
<dbReference type="Proteomes" id="UP001374535">
    <property type="component" value="Chromosome 4"/>
</dbReference>
<evidence type="ECO:0000256" key="1">
    <source>
        <dbReference type="ARBA" id="ARBA00007626"/>
    </source>
</evidence>
<gene>
    <name evidence="4" type="ORF">V8G54_012598</name>
</gene>
<evidence type="ECO:0008006" key="6">
    <source>
        <dbReference type="Google" id="ProtNLM"/>
    </source>
</evidence>
<evidence type="ECO:0000256" key="2">
    <source>
        <dbReference type="ARBA" id="ARBA00022737"/>
    </source>
</evidence>
<comment type="similarity">
    <text evidence="1">Belongs to the PPR family. P subfamily.</text>
</comment>
<dbReference type="EMBL" id="CP144697">
    <property type="protein sequence ID" value="WVZ15032.1"/>
    <property type="molecule type" value="Genomic_DNA"/>
</dbReference>
<dbReference type="PANTHER" id="PTHR47939:SF13">
    <property type="entry name" value="OS03G0201400 PROTEIN"/>
    <property type="match status" value="1"/>
</dbReference>
<organism evidence="4 5">
    <name type="scientific">Vigna mungo</name>
    <name type="common">Black gram</name>
    <name type="synonym">Phaseolus mungo</name>
    <dbReference type="NCBI Taxonomy" id="3915"/>
    <lineage>
        <taxon>Eukaryota</taxon>
        <taxon>Viridiplantae</taxon>
        <taxon>Streptophyta</taxon>
        <taxon>Embryophyta</taxon>
        <taxon>Tracheophyta</taxon>
        <taxon>Spermatophyta</taxon>
        <taxon>Magnoliopsida</taxon>
        <taxon>eudicotyledons</taxon>
        <taxon>Gunneridae</taxon>
        <taxon>Pentapetalae</taxon>
        <taxon>rosids</taxon>
        <taxon>fabids</taxon>
        <taxon>Fabales</taxon>
        <taxon>Fabaceae</taxon>
        <taxon>Papilionoideae</taxon>
        <taxon>50 kb inversion clade</taxon>
        <taxon>NPAAA clade</taxon>
        <taxon>indigoferoid/millettioid clade</taxon>
        <taxon>Phaseoleae</taxon>
        <taxon>Vigna</taxon>
    </lineage>
</organism>
<dbReference type="Pfam" id="PF13041">
    <property type="entry name" value="PPR_2"/>
    <property type="match status" value="2"/>
</dbReference>
<evidence type="ECO:0000313" key="5">
    <source>
        <dbReference type="Proteomes" id="UP001374535"/>
    </source>
</evidence>
<dbReference type="Pfam" id="PF01535">
    <property type="entry name" value="PPR"/>
    <property type="match status" value="2"/>
</dbReference>